<comment type="cofactor">
    <cofactor evidence="3">
        <name>FAD</name>
        <dbReference type="ChEBI" id="CHEBI:57692"/>
    </cofactor>
    <text evidence="3">Binds 1 FAD per subunit.</text>
</comment>
<keyword evidence="1 3" id="KW-0285">Flavoprotein</keyword>
<feature type="binding site" evidence="3">
    <location>
        <position position="76"/>
    </location>
    <ligand>
        <name>FAD</name>
        <dbReference type="ChEBI" id="CHEBI:57692"/>
    </ligand>
</feature>
<organism evidence="5 6">
    <name type="scientific">Sediminicurvatus halobius</name>
    <dbReference type="NCBI Taxonomy" id="2182432"/>
    <lineage>
        <taxon>Bacteria</taxon>
        <taxon>Pseudomonadati</taxon>
        <taxon>Pseudomonadota</taxon>
        <taxon>Gammaproteobacteria</taxon>
        <taxon>Chromatiales</taxon>
        <taxon>Ectothiorhodospiraceae</taxon>
        <taxon>Sediminicurvatus</taxon>
    </lineage>
</organism>
<dbReference type="GO" id="GO:0043153">
    <property type="term" value="P:entrainment of circadian clock by photoperiod"/>
    <property type="evidence" value="ECO:0007669"/>
    <property type="project" value="TreeGrafter"/>
</dbReference>
<evidence type="ECO:0000256" key="2">
    <source>
        <dbReference type="ARBA" id="ARBA00022827"/>
    </source>
</evidence>
<gene>
    <name evidence="5" type="ORF">DEM34_01325</name>
</gene>
<dbReference type="Gene3D" id="1.25.40.80">
    <property type="match status" value="1"/>
</dbReference>
<dbReference type="InterPro" id="IPR005101">
    <property type="entry name" value="Cryptochr/Photolyase_FAD-bd"/>
</dbReference>
<protein>
    <submittedName>
        <fullName evidence="5">DNA photolyase</fullName>
    </submittedName>
</protein>
<keyword evidence="5" id="KW-0456">Lyase</keyword>
<dbReference type="Proteomes" id="UP000245474">
    <property type="component" value="Unassembled WGS sequence"/>
</dbReference>
<keyword evidence="6" id="KW-1185">Reference proteome</keyword>
<dbReference type="GO" id="GO:0032922">
    <property type="term" value="P:circadian regulation of gene expression"/>
    <property type="evidence" value="ECO:0007669"/>
    <property type="project" value="TreeGrafter"/>
</dbReference>
<dbReference type="AlphaFoldDB" id="A0A2U2N8K9"/>
<dbReference type="Gene3D" id="1.10.579.10">
    <property type="entry name" value="DNA Cyclobutane Dipyrimidine Photolyase, subunit A, domain 3"/>
    <property type="match status" value="1"/>
</dbReference>
<dbReference type="GO" id="GO:0071949">
    <property type="term" value="F:FAD binding"/>
    <property type="evidence" value="ECO:0007669"/>
    <property type="project" value="TreeGrafter"/>
</dbReference>
<proteinExistence type="predicted"/>
<dbReference type="OrthoDB" id="9772484at2"/>
<dbReference type="Pfam" id="PF03441">
    <property type="entry name" value="FAD_binding_7"/>
    <property type="match status" value="1"/>
</dbReference>
<accession>A0A2U2N8K9</accession>
<dbReference type="PANTHER" id="PTHR11455:SF18">
    <property type="entry name" value="SI:CH1073-390K14.1"/>
    <property type="match status" value="1"/>
</dbReference>
<feature type="binding site" evidence="3">
    <location>
        <position position="27"/>
    </location>
    <ligand>
        <name>FAD</name>
        <dbReference type="ChEBI" id="CHEBI:57692"/>
    </ligand>
</feature>
<dbReference type="PANTHER" id="PTHR11455">
    <property type="entry name" value="CRYPTOCHROME"/>
    <property type="match status" value="1"/>
</dbReference>
<dbReference type="GO" id="GO:0003677">
    <property type="term" value="F:DNA binding"/>
    <property type="evidence" value="ECO:0007669"/>
    <property type="project" value="TreeGrafter"/>
</dbReference>
<feature type="domain" description="Cryptochrome/DNA photolyase FAD-binding" evidence="4">
    <location>
        <begin position="76"/>
        <end position="212"/>
    </location>
</feature>
<dbReference type="EMBL" id="QFFI01000002">
    <property type="protein sequence ID" value="PWG65413.1"/>
    <property type="molecule type" value="Genomic_DNA"/>
</dbReference>
<dbReference type="InterPro" id="IPR002081">
    <property type="entry name" value="Cryptochrome/DNA_photolyase_1"/>
</dbReference>
<feature type="binding site" evidence="3">
    <location>
        <begin position="180"/>
        <end position="182"/>
    </location>
    <ligand>
        <name>FAD</name>
        <dbReference type="ChEBI" id="CHEBI:57692"/>
    </ligand>
</feature>
<comment type="caution">
    <text evidence="5">The sequence shown here is derived from an EMBL/GenBank/DDBJ whole genome shotgun (WGS) entry which is preliminary data.</text>
</comment>
<evidence type="ECO:0000313" key="6">
    <source>
        <dbReference type="Proteomes" id="UP000245474"/>
    </source>
</evidence>
<dbReference type="GO" id="GO:0005737">
    <property type="term" value="C:cytoplasm"/>
    <property type="evidence" value="ECO:0007669"/>
    <property type="project" value="TreeGrafter"/>
</dbReference>
<dbReference type="GO" id="GO:0003904">
    <property type="term" value="F:deoxyribodipyrimidine photo-lyase activity"/>
    <property type="evidence" value="ECO:0007669"/>
    <property type="project" value="TreeGrafter"/>
</dbReference>
<keyword evidence="2 3" id="KW-0274">FAD</keyword>
<sequence length="422" mass="46864">MEPDWIPTRAAGAAALERFLPHAGRDYARRRNYDLGPGQHDNVSRLSPWLRHRLLAESEVVAATLAHHGLPAAEKFIQETCWRTYWKGWLERRPGAWRDYRAAVEGALEPVDRGGREAAAYEAAVNGRSGIECFDHWVRELVDTGYLHNHARMWFASIWIFTLKLPWALGADFFLRHLLDGDPASNTLSWRWVAGLQTRGKTYLARAGNIAKYTDGRFSPEGQLAPRAEPVAEAVRPPLGDPPAGDAPDPYARTGLLVTEDDALPEGLLQTPGGWPLAVALQATDRRSPLPVSDRVTDFTAGALDDALDRNPAAISLRVDASETGMDRLVDTARTAGVGQLVTPWVPVGPAREVVDRLEPRLRAEGIALVRVLREWDRRAWPHATAGFFAFWKRLRPELPELIEAGGRPALPGELREGRTPR</sequence>
<reference evidence="5 6" key="1">
    <citation type="submission" date="2018-05" db="EMBL/GenBank/DDBJ databases">
        <title>Spiribacter halobius sp. nov., a moderately halophilic bacterium isolated from marine solar saltern.</title>
        <authorList>
            <person name="Zheng W.-S."/>
            <person name="Lu D.-C."/>
            <person name="Du Z.-J."/>
        </authorList>
    </citation>
    <scope>NUCLEOTIDE SEQUENCE [LARGE SCALE GENOMIC DNA]</scope>
    <source>
        <strain evidence="5 6">E85</strain>
    </source>
</reference>
<name>A0A2U2N8K9_9GAMM</name>
<evidence type="ECO:0000313" key="5">
    <source>
        <dbReference type="EMBL" id="PWG65413.1"/>
    </source>
</evidence>
<dbReference type="InterPro" id="IPR036134">
    <property type="entry name" value="Crypto/Photolyase_FAD-like_sf"/>
</dbReference>
<evidence type="ECO:0000259" key="4">
    <source>
        <dbReference type="Pfam" id="PF03441"/>
    </source>
</evidence>
<dbReference type="SUPFAM" id="SSF48173">
    <property type="entry name" value="Cryptochrome/photolyase FAD-binding domain"/>
    <property type="match status" value="1"/>
</dbReference>
<evidence type="ECO:0000256" key="3">
    <source>
        <dbReference type="PIRSR" id="PIRSR602081-1"/>
    </source>
</evidence>
<dbReference type="RefSeq" id="WP_109675471.1">
    <property type="nucleotide sequence ID" value="NZ_CP086615.1"/>
</dbReference>
<evidence type="ECO:0000256" key="1">
    <source>
        <dbReference type="ARBA" id="ARBA00022630"/>
    </source>
</evidence>